<dbReference type="InterPro" id="IPR023214">
    <property type="entry name" value="HAD_sf"/>
</dbReference>
<evidence type="ECO:0000256" key="5">
    <source>
        <dbReference type="ARBA" id="ARBA00047761"/>
    </source>
</evidence>
<evidence type="ECO:0000256" key="6">
    <source>
        <dbReference type="ARBA" id="ARBA00048336"/>
    </source>
</evidence>
<evidence type="ECO:0000256" key="1">
    <source>
        <dbReference type="ARBA" id="ARBA00004123"/>
    </source>
</evidence>
<protein>
    <recommendedName>
        <fullName evidence="2">protein-serine/threonine phosphatase</fullName>
        <ecNumber evidence="2">3.1.3.16</ecNumber>
    </recommendedName>
</protein>
<dbReference type="EnsemblPlants" id="KEH38221">
    <property type="protein sequence ID" value="KEH38221"/>
    <property type="gene ID" value="MTR_2g063930"/>
</dbReference>
<dbReference type="PANTHER" id="PTHR23081">
    <property type="entry name" value="RNA POLYMERASE II CTD PHOSPHATASE"/>
    <property type="match status" value="1"/>
</dbReference>
<reference evidence="8" key="3">
    <citation type="submission" date="2015-04" db="UniProtKB">
        <authorList>
            <consortium name="EnsemblPlants"/>
        </authorList>
    </citation>
    <scope>IDENTIFICATION</scope>
    <source>
        <strain evidence="8">cv. Jemalong A17</strain>
    </source>
</reference>
<accession>A0A072V9A3</accession>
<dbReference type="GO" id="GO:0008420">
    <property type="term" value="F:RNA polymerase II CTD heptapeptide repeat phosphatase activity"/>
    <property type="evidence" value="ECO:0000318"/>
    <property type="project" value="GO_Central"/>
</dbReference>
<dbReference type="AlphaFoldDB" id="A0A072V9A3"/>
<keyword evidence="3" id="KW-0378">Hydrolase</keyword>
<keyword evidence="4" id="KW-0539">Nucleus</keyword>
<dbReference type="HOGENOM" id="CLU_1257736_0_0_1"/>
<gene>
    <name evidence="7" type="ordered locus">MTR_2g063930</name>
</gene>
<dbReference type="EC" id="3.1.3.16" evidence="2"/>
<evidence type="ECO:0000256" key="4">
    <source>
        <dbReference type="ARBA" id="ARBA00023242"/>
    </source>
</evidence>
<dbReference type="PANTHER" id="PTHR23081:SF0">
    <property type="entry name" value="RNA POLYMERASE II C-TERMINAL DOMAIN PHOSPHATASE-LIKE 1"/>
    <property type="match status" value="1"/>
</dbReference>
<evidence type="ECO:0000313" key="7">
    <source>
        <dbReference type="EMBL" id="KEH38221.1"/>
    </source>
</evidence>
<reference evidence="7 9" key="2">
    <citation type="journal article" date="2014" name="BMC Genomics">
        <title>An improved genome release (version Mt4.0) for the model legume Medicago truncatula.</title>
        <authorList>
            <person name="Tang H."/>
            <person name="Krishnakumar V."/>
            <person name="Bidwell S."/>
            <person name="Rosen B."/>
            <person name="Chan A."/>
            <person name="Zhou S."/>
            <person name="Gentzbittel L."/>
            <person name="Childs K.L."/>
            <person name="Yandell M."/>
            <person name="Gundlach H."/>
            <person name="Mayer K.F."/>
            <person name="Schwartz D.C."/>
            <person name="Town C.D."/>
        </authorList>
    </citation>
    <scope>GENOME REANNOTATION</scope>
    <source>
        <strain evidence="7">A17</strain>
        <strain evidence="8 9">cv. Jemalong A17</strain>
    </source>
</reference>
<dbReference type="STRING" id="3880.A0A072V9A3"/>
<reference evidence="7 9" key="1">
    <citation type="journal article" date="2011" name="Nature">
        <title>The Medicago genome provides insight into the evolution of rhizobial symbioses.</title>
        <authorList>
            <person name="Young N.D."/>
            <person name="Debelle F."/>
            <person name="Oldroyd G.E."/>
            <person name="Geurts R."/>
            <person name="Cannon S.B."/>
            <person name="Udvardi M.K."/>
            <person name="Benedito V.A."/>
            <person name="Mayer K.F."/>
            <person name="Gouzy J."/>
            <person name="Schoof H."/>
            <person name="Van de Peer Y."/>
            <person name="Proost S."/>
            <person name="Cook D.R."/>
            <person name="Meyers B.C."/>
            <person name="Spannagl M."/>
            <person name="Cheung F."/>
            <person name="De Mita S."/>
            <person name="Krishnakumar V."/>
            <person name="Gundlach H."/>
            <person name="Zhou S."/>
            <person name="Mudge J."/>
            <person name="Bharti A.K."/>
            <person name="Murray J.D."/>
            <person name="Naoumkina M.A."/>
            <person name="Rosen B."/>
            <person name="Silverstein K.A."/>
            <person name="Tang H."/>
            <person name="Rombauts S."/>
            <person name="Zhao P.X."/>
            <person name="Zhou P."/>
            <person name="Barbe V."/>
            <person name="Bardou P."/>
            <person name="Bechner M."/>
            <person name="Bellec A."/>
            <person name="Berger A."/>
            <person name="Berges H."/>
            <person name="Bidwell S."/>
            <person name="Bisseling T."/>
            <person name="Choisne N."/>
            <person name="Couloux A."/>
            <person name="Denny R."/>
            <person name="Deshpande S."/>
            <person name="Dai X."/>
            <person name="Doyle J.J."/>
            <person name="Dudez A.M."/>
            <person name="Farmer A.D."/>
            <person name="Fouteau S."/>
            <person name="Franken C."/>
            <person name="Gibelin C."/>
            <person name="Gish J."/>
            <person name="Goldstein S."/>
            <person name="Gonzalez A.J."/>
            <person name="Green P.J."/>
            <person name="Hallab A."/>
            <person name="Hartog M."/>
            <person name="Hua A."/>
            <person name="Humphray S.J."/>
            <person name="Jeong D.H."/>
            <person name="Jing Y."/>
            <person name="Jocker A."/>
            <person name="Kenton S.M."/>
            <person name="Kim D.J."/>
            <person name="Klee K."/>
            <person name="Lai H."/>
            <person name="Lang C."/>
            <person name="Lin S."/>
            <person name="Macmil S.L."/>
            <person name="Magdelenat G."/>
            <person name="Matthews L."/>
            <person name="McCorrison J."/>
            <person name="Monaghan E.L."/>
            <person name="Mun J.H."/>
            <person name="Najar F.Z."/>
            <person name="Nicholson C."/>
            <person name="Noirot C."/>
            <person name="O'Bleness M."/>
            <person name="Paule C.R."/>
            <person name="Poulain J."/>
            <person name="Prion F."/>
            <person name="Qin B."/>
            <person name="Qu C."/>
            <person name="Retzel E.F."/>
            <person name="Riddle C."/>
            <person name="Sallet E."/>
            <person name="Samain S."/>
            <person name="Samson N."/>
            <person name="Sanders I."/>
            <person name="Saurat O."/>
            <person name="Scarpelli C."/>
            <person name="Schiex T."/>
            <person name="Segurens B."/>
            <person name="Severin A.J."/>
            <person name="Sherrier D.J."/>
            <person name="Shi R."/>
            <person name="Sims S."/>
            <person name="Singer S.R."/>
            <person name="Sinharoy S."/>
            <person name="Sterck L."/>
            <person name="Viollet A."/>
            <person name="Wang B.B."/>
            <person name="Wang K."/>
            <person name="Wang M."/>
            <person name="Wang X."/>
            <person name="Warfsmann J."/>
            <person name="Weissenbach J."/>
            <person name="White D.D."/>
            <person name="White J.D."/>
            <person name="Wiley G.B."/>
            <person name="Wincker P."/>
            <person name="Xing Y."/>
            <person name="Yang L."/>
            <person name="Yao Z."/>
            <person name="Ying F."/>
            <person name="Zhai J."/>
            <person name="Zhou L."/>
            <person name="Zuber A."/>
            <person name="Denarie J."/>
            <person name="Dixon R.A."/>
            <person name="May G.D."/>
            <person name="Schwartz D.C."/>
            <person name="Rogers J."/>
            <person name="Quetier F."/>
            <person name="Town C.D."/>
            <person name="Roe B.A."/>
        </authorList>
    </citation>
    <scope>NUCLEOTIDE SEQUENCE [LARGE SCALE GENOMIC DNA]</scope>
    <source>
        <strain evidence="7">A17</strain>
        <strain evidence="8 9">cv. Jemalong A17</strain>
    </source>
</reference>
<comment type="catalytic activity">
    <reaction evidence="6">
        <text>O-phospho-L-threonyl-[protein] + H2O = L-threonyl-[protein] + phosphate</text>
        <dbReference type="Rhea" id="RHEA:47004"/>
        <dbReference type="Rhea" id="RHEA-COMP:11060"/>
        <dbReference type="Rhea" id="RHEA-COMP:11605"/>
        <dbReference type="ChEBI" id="CHEBI:15377"/>
        <dbReference type="ChEBI" id="CHEBI:30013"/>
        <dbReference type="ChEBI" id="CHEBI:43474"/>
        <dbReference type="ChEBI" id="CHEBI:61977"/>
        <dbReference type="EC" id="3.1.3.16"/>
    </reaction>
</comment>
<name>A0A072V9A3_MEDTR</name>
<dbReference type="Proteomes" id="UP000002051">
    <property type="component" value="Chromosome 2"/>
</dbReference>
<evidence type="ECO:0000313" key="9">
    <source>
        <dbReference type="Proteomes" id="UP000002051"/>
    </source>
</evidence>
<dbReference type="EMBL" id="CM001218">
    <property type="protein sequence ID" value="KEH38221.1"/>
    <property type="molecule type" value="Genomic_DNA"/>
</dbReference>
<dbReference type="InterPro" id="IPR039189">
    <property type="entry name" value="Fcp1"/>
</dbReference>
<evidence type="ECO:0000256" key="3">
    <source>
        <dbReference type="ARBA" id="ARBA00022801"/>
    </source>
</evidence>
<dbReference type="GO" id="GO:0005634">
    <property type="term" value="C:nucleus"/>
    <property type="evidence" value="ECO:0007669"/>
    <property type="project" value="UniProtKB-SubCell"/>
</dbReference>
<comment type="catalytic activity">
    <reaction evidence="5">
        <text>O-phospho-L-seryl-[protein] + H2O = L-seryl-[protein] + phosphate</text>
        <dbReference type="Rhea" id="RHEA:20629"/>
        <dbReference type="Rhea" id="RHEA-COMP:9863"/>
        <dbReference type="Rhea" id="RHEA-COMP:11604"/>
        <dbReference type="ChEBI" id="CHEBI:15377"/>
        <dbReference type="ChEBI" id="CHEBI:29999"/>
        <dbReference type="ChEBI" id="CHEBI:43474"/>
        <dbReference type="ChEBI" id="CHEBI:83421"/>
        <dbReference type="EC" id="3.1.3.16"/>
    </reaction>
</comment>
<evidence type="ECO:0000256" key="2">
    <source>
        <dbReference type="ARBA" id="ARBA00013081"/>
    </source>
</evidence>
<keyword evidence="9" id="KW-1185">Reference proteome</keyword>
<comment type="subcellular location">
    <subcellularLocation>
        <location evidence="1">Nucleus</location>
    </subcellularLocation>
</comment>
<dbReference type="Gene3D" id="3.40.50.1000">
    <property type="entry name" value="HAD superfamily/HAD-like"/>
    <property type="match status" value="1"/>
</dbReference>
<organism evidence="7 9">
    <name type="scientific">Medicago truncatula</name>
    <name type="common">Barrel medic</name>
    <name type="synonym">Medicago tribuloides</name>
    <dbReference type="NCBI Taxonomy" id="3880"/>
    <lineage>
        <taxon>Eukaryota</taxon>
        <taxon>Viridiplantae</taxon>
        <taxon>Streptophyta</taxon>
        <taxon>Embryophyta</taxon>
        <taxon>Tracheophyta</taxon>
        <taxon>Spermatophyta</taxon>
        <taxon>Magnoliopsida</taxon>
        <taxon>eudicotyledons</taxon>
        <taxon>Gunneridae</taxon>
        <taxon>Pentapetalae</taxon>
        <taxon>rosids</taxon>
        <taxon>fabids</taxon>
        <taxon>Fabales</taxon>
        <taxon>Fabaceae</taxon>
        <taxon>Papilionoideae</taxon>
        <taxon>50 kb inversion clade</taxon>
        <taxon>NPAAA clade</taxon>
        <taxon>Hologalegina</taxon>
        <taxon>IRL clade</taxon>
        <taxon>Trifolieae</taxon>
        <taxon>Medicago</taxon>
    </lineage>
</organism>
<proteinExistence type="predicted"/>
<sequence>MAAPGPPFLAGAPPLHSHRRIQHHSFSSFIDIATDLVCWMACDFPEITDSSDSTDEYVDYVEAAIQISVILDEEAEKQHELEVSSENKASTSEGTVEQKLGTFDRFSCFFIFFARNKHGRTPRPLEQGVVLSCEFAAMEMEYLNHGLRLHDEEISRVRSLHTRNLLNRRKLCLVLDLDHTQINTTSLHPLNPKEMQLKTYTDSLEVNKIPRCIQHNVCQF</sequence>
<evidence type="ECO:0000313" key="8">
    <source>
        <dbReference type="EnsemblPlants" id="KEH38221"/>
    </source>
</evidence>